<dbReference type="Gene3D" id="3.90.230.10">
    <property type="entry name" value="Creatinase/methionine aminopeptidase superfamily"/>
    <property type="match status" value="1"/>
</dbReference>
<evidence type="ECO:0000313" key="10">
    <source>
        <dbReference type="Proteomes" id="UP001209878"/>
    </source>
</evidence>
<comment type="cofactor">
    <cofactor evidence="5">
        <name>Co(2+)</name>
        <dbReference type="ChEBI" id="CHEBI:48828"/>
    </cofactor>
    <cofactor evidence="5">
        <name>Zn(2+)</name>
        <dbReference type="ChEBI" id="CHEBI:29105"/>
    </cofactor>
    <cofactor evidence="5">
        <name>Mn(2+)</name>
        <dbReference type="ChEBI" id="CHEBI:29035"/>
    </cofactor>
    <cofactor evidence="5">
        <name>Fe(2+)</name>
        <dbReference type="ChEBI" id="CHEBI:29033"/>
    </cofactor>
    <text evidence="5">Binds 2 divalent metal cations per subunit. Has a high-affinity and a low affinity metal-binding site. The true nature of the physiological cofactor is under debate. The enzyme is active with cobalt, zinc, manganese or divalent iron ions. Most likely, methionine aminopeptidases function as mononuclear Fe(2+)-metalloproteases under physiological conditions, and the catalytically relevant metal-binding site has been assigned to the histidine-containing high-affinity site.</text>
</comment>
<feature type="binding site" evidence="5">
    <location>
        <position position="183"/>
    </location>
    <ligand>
        <name>a divalent metal cation</name>
        <dbReference type="ChEBI" id="CHEBI:60240"/>
        <label>1</label>
    </ligand>
</feature>
<keyword evidence="1 5" id="KW-0031">Aminopeptidase</keyword>
<dbReference type="PROSITE" id="PS00680">
    <property type="entry name" value="MAP_1"/>
    <property type="match status" value="1"/>
</dbReference>
<sequence>MALLRHRQNFLGFLLQSCTTLGCPASRLGTGYNPVTITCQRSYSIVKPGKVSPCRNVPTHIKRPPYAGWLKRMPKKTKAVEIKTDDQILAMRESCAVARDILQFAGEKARVGVSTDEIDEFVHSLCIEKGVYPSPLHYRGFPKSVCTSVNNVACHGIPDDRPLEDGDIVNIDITVFHKGCHGDTSATFLVGDVNSEGCTLVEAARRCRDEAIAICGPGIPLHYIGCTISQICEELHMDIIPQFCGHGIGTYFHGPPDIFHFANEMDGIMKAGTTFTIEPIVTEGSPPIQVLEDEWTAISEDNSRSAQFEHTILITENGAEILT</sequence>
<dbReference type="HAMAP" id="MF_01974">
    <property type="entry name" value="MetAP_1"/>
    <property type="match status" value="1"/>
</dbReference>
<dbReference type="PANTHER" id="PTHR43330">
    <property type="entry name" value="METHIONINE AMINOPEPTIDASE"/>
    <property type="match status" value="1"/>
</dbReference>
<comment type="similarity">
    <text evidence="5">Belongs to the peptidase M24A family. Methionine aminopeptidase type 1 subfamily.</text>
</comment>
<evidence type="ECO:0000256" key="6">
    <source>
        <dbReference type="RuleBase" id="RU003653"/>
    </source>
</evidence>
<dbReference type="EMBL" id="JAODUO010000136">
    <property type="protein sequence ID" value="KAK2188311.1"/>
    <property type="molecule type" value="Genomic_DNA"/>
</dbReference>
<organism evidence="9 10">
    <name type="scientific">Ridgeia piscesae</name>
    <name type="common">Tubeworm</name>
    <dbReference type="NCBI Taxonomy" id="27915"/>
    <lineage>
        <taxon>Eukaryota</taxon>
        <taxon>Metazoa</taxon>
        <taxon>Spiralia</taxon>
        <taxon>Lophotrochozoa</taxon>
        <taxon>Annelida</taxon>
        <taxon>Polychaeta</taxon>
        <taxon>Sedentaria</taxon>
        <taxon>Canalipalpata</taxon>
        <taxon>Sabellida</taxon>
        <taxon>Siboglinidae</taxon>
        <taxon>Ridgeia</taxon>
    </lineage>
</organism>
<evidence type="ECO:0000259" key="8">
    <source>
        <dbReference type="Pfam" id="PF00557"/>
    </source>
</evidence>
<keyword evidence="2 5" id="KW-0645">Protease</keyword>
<dbReference type="PANTHER" id="PTHR43330:SF8">
    <property type="entry name" value="METHIONINE AMINOPEPTIDASE 1D, MITOCHONDRIAL"/>
    <property type="match status" value="1"/>
</dbReference>
<feature type="binding site" evidence="5">
    <location>
        <position position="278"/>
    </location>
    <ligand>
        <name>a divalent metal cation</name>
        <dbReference type="ChEBI" id="CHEBI:60240"/>
        <label>2</label>
        <note>catalytic</note>
    </ligand>
</feature>
<evidence type="ECO:0000256" key="2">
    <source>
        <dbReference type="ARBA" id="ARBA00022670"/>
    </source>
</evidence>
<keyword evidence="10" id="KW-1185">Reference proteome</keyword>
<protein>
    <recommendedName>
        <fullName evidence="6">Methionine aminopeptidase</fullName>
        <ecNumber evidence="6">3.4.11.18</ecNumber>
    </recommendedName>
</protein>
<dbReference type="AlphaFoldDB" id="A0AAD9P537"/>
<evidence type="ECO:0000256" key="4">
    <source>
        <dbReference type="ARBA" id="ARBA00022801"/>
    </source>
</evidence>
<comment type="catalytic activity">
    <reaction evidence="5 6">
        <text>Release of N-terminal amino acids, preferentially methionine, from peptides and arylamides.</text>
        <dbReference type="EC" id="3.4.11.18"/>
    </reaction>
</comment>
<dbReference type="GO" id="GO:0006508">
    <property type="term" value="P:proteolysis"/>
    <property type="evidence" value="ECO:0007669"/>
    <property type="project" value="UniProtKB-KW"/>
</dbReference>
<evidence type="ECO:0000256" key="1">
    <source>
        <dbReference type="ARBA" id="ARBA00022438"/>
    </source>
</evidence>
<dbReference type="GO" id="GO:0070006">
    <property type="term" value="F:metalloaminopeptidase activity"/>
    <property type="evidence" value="ECO:0007669"/>
    <property type="project" value="UniProtKB-UniRule"/>
</dbReference>
<keyword evidence="3 5" id="KW-0479">Metal-binding</keyword>
<proteinExistence type="inferred from homology"/>
<feature type="chain" id="PRO_5042072829" description="Methionine aminopeptidase" evidence="7">
    <location>
        <begin position="26"/>
        <end position="323"/>
    </location>
</feature>
<dbReference type="InterPro" id="IPR001714">
    <property type="entry name" value="Pept_M24_MAP"/>
</dbReference>
<feature type="binding site" evidence="5">
    <location>
        <position position="155"/>
    </location>
    <ligand>
        <name>substrate</name>
    </ligand>
</feature>
<feature type="binding site" evidence="5">
    <location>
        <position position="309"/>
    </location>
    <ligand>
        <name>a divalent metal cation</name>
        <dbReference type="ChEBI" id="CHEBI:60240"/>
        <label>1</label>
    </ligand>
</feature>
<feature type="binding site" evidence="5">
    <location>
        <position position="172"/>
    </location>
    <ligand>
        <name>a divalent metal cation</name>
        <dbReference type="ChEBI" id="CHEBI:60240"/>
        <label>1</label>
    </ligand>
</feature>
<feature type="binding site" evidence="5">
    <location>
        <position position="309"/>
    </location>
    <ligand>
        <name>a divalent metal cation</name>
        <dbReference type="ChEBI" id="CHEBI:60240"/>
        <label>2</label>
        <note>catalytic</note>
    </ligand>
</feature>
<evidence type="ECO:0000256" key="5">
    <source>
        <dbReference type="HAMAP-Rule" id="MF_03174"/>
    </source>
</evidence>
<comment type="function">
    <text evidence="6">Cotranslationally removes the N-terminal methionine from nascent proteins. The N-terminal methionine is often cleaved when the second residue in the primary sequence is small and uncharged (Met-Ala-, Cys, Gly, Pro, Ser, Thr, or Val).</text>
</comment>
<name>A0AAD9P537_RIDPI</name>
<evidence type="ECO:0000313" key="9">
    <source>
        <dbReference type="EMBL" id="KAK2188311.1"/>
    </source>
</evidence>
<dbReference type="InterPro" id="IPR036005">
    <property type="entry name" value="Creatinase/aminopeptidase-like"/>
</dbReference>
<feature type="binding site" evidence="5">
    <location>
        <position position="183"/>
    </location>
    <ligand>
        <name>a divalent metal cation</name>
        <dbReference type="ChEBI" id="CHEBI:60240"/>
        <label>2</label>
        <note>catalytic</note>
    </ligand>
</feature>
<dbReference type="CDD" id="cd01086">
    <property type="entry name" value="MetAP1"/>
    <property type="match status" value="1"/>
</dbReference>
<evidence type="ECO:0000256" key="3">
    <source>
        <dbReference type="ARBA" id="ARBA00022723"/>
    </source>
</evidence>
<dbReference type="Proteomes" id="UP001209878">
    <property type="component" value="Unassembled WGS sequence"/>
</dbReference>
<keyword evidence="4 5" id="KW-0378">Hydrolase</keyword>
<evidence type="ECO:0000256" key="7">
    <source>
        <dbReference type="SAM" id="SignalP"/>
    </source>
</evidence>
<reference evidence="9" key="1">
    <citation type="journal article" date="2023" name="Mol. Biol. Evol.">
        <title>Third-Generation Sequencing Reveals the Adaptive Role of the Epigenome in Three Deep-Sea Polychaetes.</title>
        <authorList>
            <person name="Perez M."/>
            <person name="Aroh O."/>
            <person name="Sun Y."/>
            <person name="Lan Y."/>
            <person name="Juniper S.K."/>
            <person name="Young C.R."/>
            <person name="Angers B."/>
            <person name="Qian P.Y."/>
        </authorList>
    </citation>
    <scope>NUCLEOTIDE SEQUENCE</scope>
    <source>
        <strain evidence="9">R07B-5</strain>
    </source>
</reference>
<comment type="caution">
    <text evidence="9">The sequence shown here is derived from an EMBL/GenBank/DDBJ whole genome shotgun (WGS) entry which is preliminary data.</text>
</comment>
<feature type="signal peptide" evidence="7">
    <location>
        <begin position="1"/>
        <end position="25"/>
    </location>
</feature>
<dbReference type="Pfam" id="PF00557">
    <property type="entry name" value="Peptidase_M24"/>
    <property type="match status" value="1"/>
</dbReference>
<keyword evidence="7" id="KW-0732">Signal</keyword>
<feature type="binding site" evidence="5">
    <location>
        <position position="253"/>
    </location>
    <ligand>
        <name>substrate</name>
    </ligand>
</feature>
<dbReference type="InterPro" id="IPR000994">
    <property type="entry name" value="Pept_M24"/>
</dbReference>
<dbReference type="PRINTS" id="PR00599">
    <property type="entry name" value="MAPEPTIDASE"/>
</dbReference>
<gene>
    <name evidence="9" type="ORF">NP493_136g03006</name>
</gene>
<dbReference type="SUPFAM" id="SSF55920">
    <property type="entry name" value="Creatinase/aminopeptidase"/>
    <property type="match status" value="1"/>
</dbReference>
<feature type="binding site" evidence="5">
    <location>
        <position position="246"/>
    </location>
    <ligand>
        <name>a divalent metal cation</name>
        <dbReference type="ChEBI" id="CHEBI:60240"/>
        <label>2</label>
        <note>catalytic</note>
    </ligand>
</feature>
<dbReference type="NCBIfam" id="TIGR00500">
    <property type="entry name" value="met_pdase_I"/>
    <property type="match status" value="1"/>
</dbReference>
<feature type="domain" description="Peptidase M24" evidence="8">
    <location>
        <begin position="90"/>
        <end position="316"/>
    </location>
</feature>
<dbReference type="GO" id="GO:0046872">
    <property type="term" value="F:metal ion binding"/>
    <property type="evidence" value="ECO:0007669"/>
    <property type="project" value="UniProtKB-UniRule"/>
</dbReference>
<dbReference type="PROSITE" id="PS51257">
    <property type="entry name" value="PROKAR_LIPOPROTEIN"/>
    <property type="match status" value="1"/>
</dbReference>
<dbReference type="InterPro" id="IPR002467">
    <property type="entry name" value="Pept_M24A_MAP1"/>
</dbReference>
<accession>A0AAD9P537</accession>
<dbReference type="EC" id="3.4.11.18" evidence="6"/>
<dbReference type="GO" id="GO:0004239">
    <property type="term" value="F:initiator methionyl aminopeptidase activity"/>
    <property type="evidence" value="ECO:0007669"/>
    <property type="project" value="UniProtKB-UniRule"/>
</dbReference>